<organism evidence="1 2">
    <name type="scientific">Diversispora eburnea</name>
    <dbReference type="NCBI Taxonomy" id="1213867"/>
    <lineage>
        <taxon>Eukaryota</taxon>
        <taxon>Fungi</taxon>
        <taxon>Fungi incertae sedis</taxon>
        <taxon>Mucoromycota</taxon>
        <taxon>Glomeromycotina</taxon>
        <taxon>Glomeromycetes</taxon>
        <taxon>Diversisporales</taxon>
        <taxon>Diversisporaceae</taxon>
        <taxon>Diversispora</taxon>
    </lineage>
</organism>
<dbReference type="AlphaFoldDB" id="A0A9N9DUU2"/>
<gene>
    <name evidence="1" type="ORF">DEBURN_LOCUS11482</name>
</gene>
<dbReference type="Proteomes" id="UP000789706">
    <property type="component" value="Unassembled WGS sequence"/>
</dbReference>
<evidence type="ECO:0000313" key="1">
    <source>
        <dbReference type="EMBL" id="CAG8651856.1"/>
    </source>
</evidence>
<proteinExistence type="predicted"/>
<feature type="non-terminal residue" evidence="1">
    <location>
        <position position="154"/>
    </location>
</feature>
<comment type="caution">
    <text evidence="1">The sequence shown here is derived from an EMBL/GenBank/DDBJ whole genome shotgun (WGS) entry which is preliminary data.</text>
</comment>
<name>A0A9N9DUU2_9GLOM</name>
<dbReference type="EMBL" id="CAJVPK010006611">
    <property type="protein sequence ID" value="CAG8651856.1"/>
    <property type="molecule type" value="Genomic_DNA"/>
</dbReference>
<keyword evidence="2" id="KW-1185">Reference proteome</keyword>
<protein>
    <submittedName>
        <fullName evidence="1">4241_t:CDS:1</fullName>
    </submittedName>
</protein>
<sequence>TIFLQSKNINMVKCTRMRSDAVPLSSEDYKFIMQYRDAKPKTKVLKELRKKYPMTYDRFYRIWRGQEVGMVEWYQLVSDPVAPQNQDLSIPESYLPDINQASMVENSNGQTSVFETYQINKDILCVRDTAPLGGKDDMYTIIEREAREAEEAEC</sequence>
<reference evidence="1" key="1">
    <citation type="submission" date="2021-06" db="EMBL/GenBank/DDBJ databases">
        <authorList>
            <person name="Kallberg Y."/>
            <person name="Tangrot J."/>
            <person name="Rosling A."/>
        </authorList>
    </citation>
    <scope>NUCLEOTIDE SEQUENCE</scope>
    <source>
        <strain evidence="1">AZ414A</strain>
    </source>
</reference>
<evidence type="ECO:0000313" key="2">
    <source>
        <dbReference type="Proteomes" id="UP000789706"/>
    </source>
</evidence>
<accession>A0A9N9DUU2</accession>
<feature type="non-terminal residue" evidence="1">
    <location>
        <position position="1"/>
    </location>
</feature>
<dbReference type="OrthoDB" id="2434027at2759"/>